<dbReference type="InterPro" id="IPR013105">
    <property type="entry name" value="TPR_2"/>
</dbReference>
<dbReference type="Pfam" id="PF07719">
    <property type="entry name" value="TPR_2"/>
    <property type="match status" value="1"/>
</dbReference>
<dbReference type="PANTHER" id="PTHR12558:SF13">
    <property type="entry name" value="CELL DIVISION CYCLE PROTEIN 27 HOMOLOG"/>
    <property type="match status" value="1"/>
</dbReference>
<name>A0A0F9S3G1_9ZZZZ</name>
<dbReference type="SUPFAM" id="SSF48452">
    <property type="entry name" value="TPR-like"/>
    <property type="match status" value="1"/>
</dbReference>
<accession>A0A0F9S3G1</accession>
<keyword evidence="1" id="KW-0677">Repeat</keyword>
<evidence type="ECO:0000313" key="3">
    <source>
        <dbReference type="EMBL" id="KKN23863.1"/>
    </source>
</evidence>
<sequence length="354" mass="42123">MNLNQLKDLIEKNEMNGDYEKIIQILHNVLKDNKISRDIKEFAEIQIKELLYDLAQDYFTDLEYEKALDFSLKAKEFDENSQKLKKLIGNSYFELENYSECLEYYWNFLEKNPNDAEVLRNTGISLLEHGQLDKAKNILERAIKLDPNDSLTLAKLGGLGLELDNFKKAIDYYELSLEKSFNKHPIEWRNLGYAYLSYGLSLLISDDVDKITDILSRSKKYYDKAFEEEEKWPRSIDPDFDTWFVYGEINFYLGERDTAKKAFLKAKSIDPNLWEYFEGDWFFGMWKENDKIIQKIISNYNKGKKKKKRFVYYCKLCKKSYEHSESLQRTLDGKYLCPKHEIELEKYNDISLNE</sequence>
<dbReference type="Pfam" id="PF13181">
    <property type="entry name" value="TPR_8"/>
    <property type="match status" value="1"/>
</dbReference>
<comment type="caution">
    <text evidence="3">The sequence shown here is derived from an EMBL/GenBank/DDBJ whole genome shotgun (WGS) entry which is preliminary data.</text>
</comment>
<dbReference type="EMBL" id="LAZR01002932">
    <property type="protein sequence ID" value="KKN23863.1"/>
    <property type="molecule type" value="Genomic_DNA"/>
</dbReference>
<evidence type="ECO:0008006" key="4">
    <source>
        <dbReference type="Google" id="ProtNLM"/>
    </source>
</evidence>
<dbReference type="AlphaFoldDB" id="A0A0F9S3G1"/>
<keyword evidence="2" id="KW-0802">TPR repeat</keyword>
<gene>
    <name evidence="3" type="ORF">LCGC14_0900680</name>
</gene>
<evidence type="ECO:0000256" key="2">
    <source>
        <dbReference type="ARBA" id="ARBA00022803"/>
    </source>
</evidence>
<dbReference type="PANTHER" id="PTHR12558">
    <property type="entry name" value="CELL DIVISION CYCLE 16,23,27"/>
    <property type="match status" value="1"/>
</dbReference>
<dbReference type="PROSITE" id="PS50005">
    <property type="entry name" value="TPR"/>
    <property type="match status" value="3"/>
</dbReference>
<proteinExistence type="predicted"/>
<dbReference type="Gene3D" id="1.25.40.10">
    <property type="entry name" value="Tetratricopeptide repeat domain"/>
    <property type="match status" value="1"/>
</dbReference>
<dbReference type="InterPro" id="IPR019734">
    <property type="entry name" value="TPR_rpt"/>
</dbReference>
<organism evidence="3">
    <name type="scientific">marine sediment metagenome</name>
    <dbReference type="NCBI Taxonomy" id="412755"/>
    <lineage>
        <taxon>unclassified sequences</taxon>
        <taxon>metagenomes</taxon>
        <taxon>ecological metagenomes</taxon>
    </lineage>
</organism>
<evidence type="ECO:0000256" key="1">
    <source>
        <dbReference type="ARBA" id="ARBA00022737"/>
    </source>
</evidence>
<dbReference type="InterPro" id="IPR011990">
    <property type="entry name" value="TPR-like_helical_dom_sf"/>
</dbReference>
<dbReference type="PROSITE" id="PS50293">
    <property type="entry name" value="TPR_REGION"/>
    <property type="match status" value="1"/>
</dbReference>
<reference evidence="3" key="1">
    <citation type="journal article" date="2015" name="Nature">
        <title>Complex archaea that bridge the gap between prokaryotes and eukaryotes.</title>
        <authorList>
            <person name="Spang A."/>
            <person name="Saw J.H."/>
            <person name="Jorgensen S.L."/>
            <person name="Zaremba-Niedzwiedzka K."/>
            <person name="Martijn J."/>
            <person name="Lind A.E."/>
            <person name="van Eijk R."/>
            <person name="Schleper C."/>
            <person name="Guy L."/>
            <person name="Ettema T.J."/>
        </authorList>
    </citation>
    <scope>NUCLEOTIDE SEQUENCE</scope>
</reference>
<dbReference type="SMART" id="SM00028">
    <property type="entry name" value="TPR"/>
    <property type="match status" value="5"/>
</dbReference>
<protein>
    <recommendedName>
        <fullName evidence="4">Tetratricopeptide repeat protein</fullName>
    </recommendedName>
</protein>